<dbReference type="Pfam" id="PF09712">
    <property type="entry name" value="PHA_synth_III_E"/>
    <property type="match status" value="1"/>
</dbReference>
<dbReference type="EMBL" id="CP053069">
    <property type="protein sequence ID" value="QJR10966.1"/>
    <property type="molecule type" value="Genomic_DNA"/>
</dbReference>
<evidence type="ECO:0000256" key="4">
    <source>
        <dbReference type="SAM" id="MobiDB-lite"/>
    </source>
</evidence>
<comment type="pathway">
    <text evidence="1">Biopolymer metabolism; poly-(R)-3-hydroxybutanoate biosynthesis.</text>
</comment>
<reference evidence="5 6" key="1">
    <citation type="submission" date="2020-04" db="EMBL/GenBank/DDBJ databases">
        <title>Usitatibacter rugosus gen. nov., sp. nov. and Usitatibacter palustris sp. nov., novel members of Usitatibacteraceae fam. nov. within the order Nitrosomonadales isolated from soil.</title>
        <authorList>
            <person name="Huber K.J."/>
            <person name="Neumann-Schaal M."/>
            <person name="Geppert A."/>
            <person name="Luckner M."/>
            <person name="Wanner G."/>
            <person name="Overmann J."/>
        </authorList>
    </citation>
    <scope>NUCLEOTIDE SEQUENCE [LARGE SCALE GENOMIC DNA]</scope>
    <source>
        <strain evidence="5 6">0125_3</strain>
    </source>
</reference>
<keyword evidence="3" id="KW-0583">PHB biosynthesis</keyword>
<dbReference type="GO" id="GO:0042619">
    <property type="term" value="P:poly-hydroxybutyrate biosynthetic process"/>
    <property type="evidence" value="ECO:0007669"/>
    <property type="project" value="UniProtKB-KW"/>
</dbReference>
<feature type="region of interest" description="Disordered" evidence="4">
    <location>
        <begin position="265"/>
        <end position="289"/>
    </location>
</feature>
<feature type="compositionally biased region" description="Basic residues" evidence="4">
    <location>
        <begin position="274"/>
        <end position="289"/>
    </location>
</feature>
<keyword evidence="6" id="KW-1185">Reference proteome</keyword>
<evidence type="ECO:0000256" key="1">
    <source>
        <dbReference type="ARBA" id="ARBA00004683"/>
    </source>
</evidence>
<dbReference type="AlphaFoldDB" id="A0A6M4GUY7"/>
<gene>
    <name evidence="5" type="ORF">DSM104443_02036</name>
</gene>
<evidence type="ECO:0000313" key="5">
    <source>
        <dbReference type="EMBL" id="QJR10966.1"/>
    </source>
</evidence>
<proteinExistence type="predicted"/>
<protein>
    <recommendedName>
        <fullName evidence="2">Poly(3-hydroxyalkanoate) polymerase subunit PhaE</fullName>
    </recommendedName>
</protein>
<name>A0A6M4GUY7_9PROT</name>
<accession>A0A6M4GUY7</accession>
<organism evidence="5 6">
    <name type="scientific">Usitatibacter rugosus</name>
    <dbReference type="NCBI Taxonomy" id="2732067"/>
    <lineage>
        <taxon>Bacteria</taxon>
        <taxon>Pseudomonadati</taxon>
        <taxon>Pseudomonadota</taxon>
        <taxon>Betaproteobacteria</taxon>
        <taxon>Nitrosomonadales</taxon>
        <taxon>Usitatibacteraceae</taxon>
        <taxon>Usitatibacter</taxon>
    </lineage>
</organism>
<dbReference type="UniPathway" id="UPA00917"/>
<evidence type="ECO:0000313" key="6">
    <source>
        <dbReference type="Proteomes" id="UP000501534"/>
    </source>
</evidence>
<evidence type="ECO:0000256" key="3">
    <source>
        <dbReference type="ARBA" id="ARBA00022752"/>
    </source>
</evidence>
<dbReference type="InterPro" id="IPR010123">
    <property type="entry name" value="PHA_synth_III_E"/>
</dbReference>
<evidence type="ECO:0000256" key="2">
    <source>
        <dbReference type="ARBA" id="ARBA00019066"/>
    </source>
</evidence>
<sequence length="289" mass="32786">MSESAPANDWFRLWTENQKNLFQAWAEGKATSFPGMPGAFPGAAPAPGVKPGAKGKAKGGTNVPPAADAMGDLMKRSMEEWAALAQEAWSQTGRFDESMMKKLFDPAEWRRAGTRFDMGLEKLTEGPTYATLYDLDRKILKAQKLWLDRTRDIEQYYEVVQGAWNRAYERFLKLLGENEGPPIKSGRALLDLWLATANSSLVEMHRSKEFLDSQRRMTRSSTEYRLAEQGIAEAFCEIHHIPTRTEMDEMQRAVTELKREVRALRRQENVRTAPARKRTKKRAASKAGD</sequence>
<dbReference type="Proteomes" id="UP000501534">
    <property type="component" value="Chromosome"/>
</dbReference>
<dbReference type="RefSeq" id="WP_171091898.1">
    <property type="nucleotide sequence ID" value="NZ_CP053069.1"/>
</dbReference>
<dbReference type="KEGG" id="uru:DSM104443_02036"/>